<protein>
    <submittedName>
        <fullName evidence="6">LLM class flavin-dependent oxidoreductase</fullName>
    </submittedName>
</protein>
<keyword evidence="1" id="KW-0285">Flavoprotein</keyword>
<evidence type="ECO:0000259" key="5">
    <source>
        <dbReference type="Pfam" id="PF00296"/>
    </source>
</evidence>
<evidence type="ECO:0000256" key="1">
    <source>
        <dbReference type="ARBA" id="ARBA00022630"/>
    </source>
</evidence>
<keyword evidence="2" id="KW-0288">FMN</keyword>
<dbReference type="GO" id="GO:0046306">
    <property type="term" value="P:alkanesulfonate catabolic process"/>
    <property type="evidence" value="ECO:0007669"/>
    <property type="project" value="TreeGrafter"/>
</dbReference>
<evidence type="ECO:0000256" key="3">
    <source>
        <dbReference type="ARBA" id="ARBA00023002"/>
    </source>
</evidence>
<name>A0AA41W939_9BACT</name>
<accession>A0AA41W939</accession>
<dbReference type="AlphaFoldDB" id="A0AA41W939"/>
<comment type="caution">
    <text evidence="6">The sequence shown here is derived from an EMBL/GenBank/DDBJ whole genome shotgun (WGS) entry which is preliminary data.</text>
</comment>
<dbReference type="SUPFAM" id="SSF51679">
    <property type="entry name" value="Bacterial luciferase-like"/>
    <property type="match status" value="1"/>
</dbReference>
<organism evidence="6 7">
    <name type="scientific">Thermalbibacter longus</name>
    <dbReference type="NCBI Taxonomy" id="2951981"/>
    <lineage>
        <taxon>Bacteria</taxon>
        <taxon>Pseudomonadati</taxon>
        <taxon>Thermomicrobiota</taxon>
        <taxon>Thermomicrobia</taxon>
        <taxon>Thermomicrobiales</taxon>
        <taxon>Thermomicrobiaceae</taxon>
        <taxon>Thermalbibacter</taxon>
    </lineage>
</organism>
<dbReference type="PANTHER" id="PTHR42847:SF4">
    <property type="entry name" value="ALKANESULFONATE MONOOXYGENASE-RELATED"/>
    <property type="match status" value="1"/>
</dbReference>
<evidence type="ECO:0000256" key="4">
    <source>
        <dbReference type="ARBA" id="ARBA00023033"/>
    </source>
</evidence>
<dbReference type="PANTHER" id="PTHR42847">
    <property type="entry name" value="ALKANESULFONATE MONOOXYGENASE"/>
    <property type="match status" value="1"/>
</dbReference>
<dbReference type="RefSeq" id="WP_284055359.1">
    <property type="nucleotide sequence ID" value="NZ_JAMSLR010000001.1"/>
</dbReference>
<evidence type="ECO:0000313" key="6">
    <source>
        <dbReference type="EMBL" id="MCM8747574.1"/>
    </source>
</evidence>
<dbReference type="GO" id="GO:0008726">
    <property type="term" value="F:alkanesulfonate monooxygenase activity"/>
    <property type="evidence" value="ECO:0007669"/>
    <property type="project" value="TreeGrafter"/>
</dbReference>
<proteinExistence type="predicted"/>
<dbReference type="InterPro" id="IPR036661">
    <property type="entry name" value="Luciferase-like_sf"/>
</dbReference>
<dbReference type="InterPro" id="IPR050172">
    <property type="entry name" value="SsuD_RutA_monooxygenase"/>
</dbReference>
<keyword evidence="3" id="KW-0560">Oxidoreductase</keyword>
<dbReference type="EMBL" id="JAMSLR010000001">
    <property type="protein sequence ID" value="MCM8747574.1"/>
    <property type="molecule type" value="Genomic_DNA"/>
</dbReference>
<dbReference type="Proteomes" id="UP001165306">
    <property type="component" value="Unassembled WGS sequence"/>
</dbReference>
<dbReference type="Pfam" id="PF00296">
    <property type="entry name" value="Bac_luciferase"/>
    <property type="match status" value="1"/>
</dbReference>
<evidence type="ECO:0000256" key="2">
    <source>
        <dbReference type="ARBA" id="ARBA00022643"/>
    </source>
</evidence>
<reference evidence="6" key="1">
    <citation type="submission" date="2022-06" db="EMBL/GenBank/DDBJ databases">
        <title>CFH 74404 Thermomicrobiaceae sp.</title>
        <authorList>
            <person name="Ming H."/>
            <person name="Li W.-J."/>
            <person name="Zhao Z."/>
        </authorList>
    </citation>
    <scope>NUCLEOTIDE SEQUENCE</scope>
    <source>
        <strain evidence="6">CFH 74404</strain>
    </source>
</reference>
<gene>
    <name evidence="6" type="ORF">NET02_00280</name>
</gene>
<dbReference type="InterPro" id="IPR011251">
    <property type="entry name" value="Luciferase-like_dom"/>
</dbReference>
<keyword evidence="4" id="KW-0503">Monooxygenase</keyword>
<feature type="domain" description="Luciferase-like" evidence="5">
    <location>
        <begin position="10"/>
        <end position="246"/>
    </location>
</feature>
<evidence type="ECO:0000313" key="7">
    <source>
        <dbReference type="Proteomes" id="UP001165306"/>
    </source>
</evidence>
<keyword evidence="7" id="KW-1185">Reference proteome</keyword>
<sequence length="310" mass="34479">MGQPGKRPLKVGILLPQAEFRWDGRTPRWSDLEAMVHLIEDVGFDSVWVVDHFLFRQPDQPTEGFWECLTLLSALAAATRRVELGTLVVCTNWRNPGLIAKMADTIDEISGGRLILGLGAGYHEPEFQAFGFPYDHRYSRFEEALVIIHRLLREGSIDAFDGRFYQMRACELRPRGPRPQGPPILIGSTGHKMLRLAARYADIWNTYYSGTGNRVDGVPPLQAQVDEACAEVGRDPGTLERSATVLVGFEGHGPIYGVVAEPLTGPPERLAEEFRAYARAGITHLQVRVEPNTLAGIERLAPVLELLDRG</sequence>
<dbReference type="Gene3D" id="3.20.20.30">
    <property type="entry name" value="Luciferase-like domain"/>
    <property type="match status" value="1"/>
</dbReference>